<dbReference type="GO" id="GO:0006633">
    <property type="term" value="P:fatty acid biosynthetic process"/>
    <property type="evidence" value="ECO:0007669"/>
    <property type="project" value="UniProtKB-KW"/>
</dbReference>
<keyword evidence="5 11" id="KW-0276">Fatty acid metabolism</keyword>
<keyword evidence="7 11" id="KW-0443">Lipid metabolism</keyword>
<sequence length="328" mass="36631">MNLKFLDFEQSIAELEAKIEELRSIDVDDSISISEEIVRLEEKSQKLTESIFTKLTAWQISQLSRHPQRPYTLDYIAMIFDEFQELHGDRSFADDPALVCGLARLEGYPVMVIGQQKGRDTKEKIHRNFGMPRPEGYRKALRLMRLAERFQVPVICFIDTPGAYPGIGAEERGQSEAIARNLFEMSKLRIPIICTVIGEGGSGGALAIGVGDRLLMLQYSTYSVISPEGCASILWKSADKAELAAEAMGITSKRLYDLDLIDEIVPEPLGGAHRDPIKTAANLKTLLLGHLIDLMGQETETLLNKRYKRLMSYGVYDEPAPAFSFTPG</sequence>
<evidence type="ECO:0000256" key="2">
    <source>
        <dbReference type="ARBA" id="ARBA00022516"/>
    </source>
</evidence>
<dbReference type="NCBIfam" id="TIGR00513">
    <property type="entry name" value="accA"/>
    <property type="match status" value="1"/>
</dbReference>
<dbReference type="GO" id="GO:0003989">
    <property type="term" value="F:acetyl-CoA carboxylase activity"/>
    <property type="evidence" value="ECO:0007669"/>
    <property type="project" value="InterPro"/>
</dbReference>
<keyword evidence="8 11" id="KW-0275">Fatty acid biosynthesis</keyword>
<dbReference type="Proteomes" id="UP000325755">
    <property type="component" value="Chromosome"/>
</dbReference>
<comment type="subcellular location">
    <subcellularLocation>
        <location evidence="11">Cytoplasm</location>
    </subcellularLocation>
</comment>
<dbReference type="GO" id="GO:0005524">
    <property type="term" value="F:ATP binding"/>
    <property type="evidence" value="ECO:0007669"/>
    <property type="project" value="UniProtKB-KW"/>
</dbReference>
<feature type="domain" description="CoA carboxyltransferase C-terminal" evidence="12">
    <location>
        <begin position="39"/>
        <end position="293"/>
    </location>
</feature>
<protein>
    <recommendedName>
        <fullName evidence="11">Acetyl-coenzyme A carboxylase carboxyl transferase subunit alpha</fullName>
        <shortName evidence="11">ACCase subunit alpha</shortName>
        <shortName evidence="11">Acetyl-CoA carboxylase carboxyltransferase subunit alpha</shortName>
        <ecNumber evidence="11">2.1.3.15</ecNumber>
    </recommendedName>
</protein>
<dbReference type="AlphaFoldDB" id="A0A5Q0BCK8"/>
<evidence type="ECO:0000256" key="7">
    <source>
        <dbReference type="ARBA" id="ARBA00023098"/>
    </source>
</evidence>
<dbReference type="UniPathway" id="UPA00655">
    <property type="reaction ID" value="UER00711"/>
</dbReference>
<keyword evidence="4 11" id="KW-0547">Nucleotide-binding</keyword>
<dbReference type="InParanoid" id="A0A5Q0BCK8"/>
<dbReference type="NCBIfam" id="NF004344">
    <property type="entry name" value="PRK05724.1"/>
    <property type="match status" value="1"/>
</dbReference>
<dbReference type="Pfam" id="PF03255">
    <property type="entry name" value="ACCA"/>
    <property type="match status" value="1"/>
</dbReference>
<dbReference type="PANTHER" id="PTHR42853">
    <property type="entry name" value="ACETYL-COENZYME A CARBOXYLASE CARBOXYL TRANSFERASE SUBUNIT ALPHA"/>
    <property type="match status" value="1"/>
</dbReference>
<dbReference type="GO" id="GO:0009317">
    <property type="term" value="C:acetyl-CoA carboxylase complex"/>
    <property type="evidence" value="ECO:0007669"/>
    <property type="project" value="InterPro"/>
</dbReference>
<evidence type="ECO:0000256" key="5">
    <source>
        <dbReference type="ARBA" id="ARBA00022832"/>
    </source>
</evidence>
<evidence type="ECO:0000313" key="14">
    <source>
        <dbReference type="Proteomes" id="UP000325755"/>
    </source>
</evidence>
<dbReference type="EC" id="2.1.3.15" evidence="11"/>
<comment type="catalytic activity">
    <reaction evidence="9 11">
        <text>N(6)-carboxybiotinyl-L-lysyl-[protein] + acetyl-CoA = N(6)-biotinyl-L-lysyl-[protein] + malonyl-CoA</text>
        <dbReference type="Rhea" id="RHEA:54728"/>
        <dbReference type="Rhea" id="RHEA-COMP:10505"/>
        <dbReference type="Rhea" id="RHEA-COMP:10506"/>
        <dbReference type="ChEBI" id="CHEBI:57288"/>
        <dbReference type="ChEBI" id="CHEBI:57384"/>
        <dbReference type="ChEBI" id="CHEBI:83144"/>
        <dbReference type="ChEBI" id="CHEBI:83145"/>
        <dbReference type="EC" id="2.1.3.15"/>
    </reaction>
</comment>
<comment type="similarity">
    <text evidence="11">Belongs to the AccA family.</text>
</comment>
<dbReference type="GO" id="GO:2001295">
    <property type="term" value="P:malonyl-CoA biosynthetic process"/>
    <property type="evidence" value="ECO:0007669"/>
    <property type="project" value="UniProtKB-UniRule"/>
</dbReference>
<dbReference type="InterPro" id="IPR029045">
    <property type="entry name" value="ClpP/crotonase-like_dom_sf"/>
</dbReference>
<dbReference type="NCBIfam" id="NF041504">
    <property type="entry name" value="AccA_sub"/>
    <property type="match status" value="1"/>
</dbReference>
<evidence type="ECO:0000259" key="12">
    <source>
        <dbReference type="PROSITE" id="PS50989"/>
    </source>
</evidence>
<evidence type="ECO:0000256" key="3">
    <source>
        <dbReference type="ARBA" id="ARBA00022679"/>
    </source>
</evidence>
<keyword evidence="11" id="KW-0963">Cytoplasm</keyword>
<evidence type="ECO:0000256" key="4">
    <source>
        <dbReference type="ARBA" id="ARBA00022741"/>
    </source>
</evidence>
<organism evidence="13 14">
    <name type="scientific">Candidatus Methylospira mobilis</name>
    <dbReference type="NCBI Taxonomy" id="1808979"/>
    <lineage>
        <taxon>Bacteria</taxon>
        <taxon>Pseudomonadati</taxon>
        <taxon>Pseudomonadota</taxon>
        <taxon>Gammaproteobacteria</taxon>
        <taxon>Methylococcales</taxon>
        <taxon>Methylococcaceae</taxon>
        <taxon>Candidatus Methylospira</taxon>
    </lineage>
</organism>
<evidence type="ECO:0000256" key="6">
    <source>
        <dbReference type="ARBA" id="ARBA00022840"/>
    </source>
</evidence>
<dbReference type="OrthoDB" id="9808023at2"/>
<gene>
    <name evidence="11 13" type="primary">accA</name>
    <name evidence="13" type="ORF">F6R98_02670</name>
</gene>
<dbReference type="HAMAP" id="MF_00823">
    <property type="entry name" value="AcetylCoA_CT_alpha"/>
    <property type="match status" value="1"/>
</dbReference>
<evidence type="ECO:0000256" key="10">
    <source>
        <dbReference type="ARBA" id="ARBA00058482"/>
    </source>
</evidence>
<keyword evidence="14" id="KW-1185">Reference proteome</keyword>
<reference evidence="13 14" key="1">
    <citation type="submission" date="2019-09" db="EMBL/GenBank/DDBJ databases">
        <title>Ecophysiology of the spiral-shaped methanotroph Methylospira mobilis as revealed by the complete genome sequence.</title>
        <authorList>
            <person name="Oshkin I.Y."/>
            <person name="Dedysh S.N."/>
            <person name="Miroshnikov K."/>
            <person name="Danilova O.V."/>
            <person name="Hakobyan A."/>
            <person name="Liesack W."/>
        </authorList>
    </citation>
    <scope>NUCLEOTIDE SEQUENCE [LARGE SCALE GENOMIC DNA]</scope>
    <source>
        <strain evidence="13 14">Shm1</strain>
    </source>
</reference>
<dbReference type="Gene3D" id="3.90.226.10">
    <property type="entry name" value="2-enoyl-CoA Hydratase, Chain A, domain 1"/>
    <property type="match status" value="1"/>
</dbReference>
<comment type="function">
    <text evidence="10 11">Component of the acetyl coenzyme A carboxylase (ACC) complex. First, biotin carboxylase catalyzes the carboxylation of biotin on its carrier protein (BCCP) and then the CO(2) group is transferred by the carboxyltransferase to acetyl-CoA to form malonyl-CoA.</text>
</comment>
<dbReference type="GO" id="GO:0016743">
    <property type="term" value="F:carboxyl- or carbamoyltransferase activity"/>
    <property type="evidence" value="ECO:0007669"/>
    <property type="project" value="UniProtKB-UniRule"/>
</dbReference>
<keyword evidence="3 11" id="KW-0808">Transferase</keyword>
<dbReference type="PANTHER" id="PTHR42853:SF3">
    <property type="entry name" value="ACETYL-COENZYME A CARBOXYLASE CARBOXYL TRANSFERASE SUBUNIT ALPHA, CHLOROPLASTIC"/>
    <property type="match status" value="1"/>
</dbReference>
<dbReference type="EMBL" id="CP044205">
    <property type="protein sequence ID" value="QFY41663.1"/>
    <property type="molecule type" value="Genomic_DNA"/>
</dbReference>
<keyword evidence="6 11" id="KW-0067">ATP-binding</keyword>
<dbReference type="PRINTS" id="PR01069">
    <property type="entry name" value="ACCCTRFRASEA"/>
</dbReference>
<dbReference type="FunFam" id="3.90.226.10:FF:000008">
    <property type="entry name" value="Acetyl-coenzyme A carboxylase carboxyl transferase subunit alpha"/>
    <property type="match status" value="1"/>
</dbReference>
<comment type="subunit">
    <text evidence="11">Acetyl-CoA carboxylase is a heterohexamer composed of biotin carboxyl carrier protein (AccB), biotin carboxylase (AccC) and two subunits each of ACCase subunit alpha (AccA) and ACCase subunit beta (AccD).</text>
</comment>
<comment type="pathway">
    <text evidence="1 11">Lipid metabolism; malonyl-CoA biosynthesis; malonyl-CoA from acetyl-CoA: step 1/1.</text>
</comment>
<evidence type="ECO:0000313" key="13">
    <source>
        <dbReference type="EMBL" id="QFY41663.1"/>
    </source>
</evidence>
<evidence type="ECO:0000256" key="11">
    <source>
        <dbReference type="HAMAP-Rule" id="MF_00823"/>
    </source>
</evidence>
<evidence type="ECO:0000256" key="1">
    <source>
        <dbReference type="ARBA" id="ARBA00004956"/>
    </source>
</evidence>
<dbReference type="InterPro" id="IPR001095">
    <property type="entry name" value="Acetyl_CoA_COase_a_su"/>
</dbReference>
<accession>A0A5Q0BCK8</accession>
<dbReference type="SUPFAM" id="SSF52096">
    <property type="entry name" value="ClpP/crotonase"/>
    <property type="match status" value="1"/>
</dbReference>
<evidence type="ECO:0000256" key="9">
    <source>
        <dbReference type="ARBA" id="ARBA00049152"/>
    </source>
</evidence>
<dbReference type="PROSITE" id="PS50989">
    <property type="entry name" value="COA_CT_CTER"/>
    <property type="match status" value="1"/>
</dbReference>
<dbReference type="RefSeq" id="WP_153247647.1">
    <property type="nucleotide sequence ID" value="NZ_CP044205.1"/>
</dbReference>
<name>A0A5Q0BCK8_9GAMM</name>
<dbReference type="KEGG" id="mmob:F6R98_02670"/>
<dbReference type="InterPro" id="IPR011763">
    <property type="entry name" value="COA_CT_C"/>
</dbReference>
<evidence type="ECO:0000256" key="8">
    <source>
        <dbReference type="ARBA" id="ARBA00023160"/>
    </source>
</evidence>
<proteinExistence type="inferred from homology"/>
<keyword evidence="2 11" id="KW-0444">Lipid biosynthesis</keyword>
<dbReference type="FunCoup" id="A0A5Q0BCK8">
    <property type="interactions" value="524"/>
</dbReference>